<dbReference type="OrthoDB" id="9780456at2"/>
<dbReference type="InterPro" id="IPR052899">
    <property type="entry name" value="Class-I_DAHP_synthase"/>
</dbReference>
<evidence type="ECO:0000313" key="4">
    <source>
        <dbReference type="Proteomes" id="UP000319342"/>
    </source>
</evidence>
<dbReference type="AlphaFoldDB" id="A0A518D464"/>
<protein>
    <submittedName>
        <fullName evidence="3">Phospho-2-dehydro-3-deoxyheptonate aldolase</fullName>
        <ecNumber evidence="3">2.5.1.54</ecNumber>
    </submittedName>
</protein>
<dbReference type="Gene3D" id="3.20.20.70">
    <property type="entry name" value="Aldolase class I"/>
    <property type="match status" value="1"/>
</dbReference>
<keyword evidence="1 3" id="KW-0808">Transferase</keyword>
<dbReference type="Pfam" id="PF00793">
    <property type="entry name" value="DAHP_synth_1"/>
    <property type="match status" value="1"/>
</dbReference>
<dbReference type="GO" id="GO:0003849">
    <property type="term" value="F:3-deoxy-7-phosphoheptulonate synthase activity"/>
    <property type="evidence" value="ECO:0007669"/>
    <property type="project" value="UniProtKB-EC"/>
</dbReference>
<dbReference type="Proteomes" id="UP000319342">
    <property type="component" value="Chromosome"/>
</dbReference>
<dbReference type="PANTHER" id="PTHR43018">
    <property type="entry name" value="PHOSPHO-2-DEHYDRO-3-DEOXYHEPTONATE ALDOLASE"/>
    <property type="match status" value="1"/>
</dbReference>
<dbReference type="EMBL" id="CP036290">
    <property type="protein sequence ID" value="QDU86264.1"/>
    <property type="molecule type" value="Genomic_DNA"/>
</dbReference>
<evidence type="ECO:0000256" key="1">
    <source>
        <dbReference type="ARBA" id="ARBA00022679"/>
    </source>
</evidence>
<dbReference type="NCBIfam" id="TIGR01361">
    <property type="entry name" value="DAHP_synth_Bsub"/>
    <property type="match status" value="1"/>
</dbReference>
<dbReference type="PANTHER" id="PTHR43018:SF1">
    <property type="entry name" value="PROTEIN AROA(G)"/>
    <property type="match status" value="1"/>
</dbReference>
<evidence type="ECO:0000259" key="2">
    <source>
        <dbReference type="Pfam" id="PF00793"/>
    </source>
</evidence>
<dbReference type="SUPFAM" id="SSF51569">
    <property type="entry name" value="Aldolase"/>
    <property type="match status" value="1"/>
</dbReference>
<dbReference type="InterPro" id="IPR006218">
    <property type="entry name" value="DAHP1/KDSA"/>
</dbReference>
<organism evidence="3 4">
    <name type="scientific">Rohdeia mirabilis</name>
    <dbReference type="NCBI Taxonomy" id="2528008"/>
    <lineage>
        <taxon>Bacteria</taxon>
        <taxon>Pseudomonadati</taxon>
        <taxon>Planctomycetota</taxon>
        <taxon>Planctomycetia</taxon>
        <taxon>Planctomycetia incertae sedis</taxon>
        <taxon>Rohdeia</taxon>
    </lineage>
</organism>
<proteinExistence type="predicted"/>
<dbReference type="GO" id="GO:0016832">
    <property type="term" value="F:aldehyde-lyase activity"/>
    <property type="evidence" value="ECO:0007669"/>
    <property type="project" value="InterPro"/>
</dbReference>
<dbReference type="GO" id="GO:0009073">
    <property type="term" value="P:aromatic amino acid family biosynthetic process"/>
    <property type="evidence" value="ECO:0007669"/>
    <property type="project" value="InterPro"/>
</dbReference>
<feature type="domain" description="DAHP synthetase I/KDSA" evidence="2">
    <location>
        <begin position="91"/>
        <end position="326"/>
    </location>
</feature>
<dbReference type="InterPro" id="IPR013785">
    <property type="entry name" value="Aldolase_TIM"/>
</dbReference>
<dbReference type="InterPro" id="IPR006268">
    <property type="entry name" value="DAHP_syn_2"/>
</dbReference>
<accession>A0A518D464</accession>
<sequence length="350" mass="36768">MLLRLRQGLAPHELRTVIDEAGRQGATVRFLDDARTLAELEGPFQASARARFEDLWAVVSILDAKDAPELHQTVRPGAGGVDTIEAGHARFGGGDLSIVAGPCAVEDRDALLEIARHVADAGATLLRGGAYKPRTSPHAFQGLGEAGLALLDEARALTGLGIVTEVLDPRDVEKVGAVADVFQIGARSMANSALLTEVGRYSAEHGTPVLVKRGIAASVRELLLAAEYVLNEGTNRVILCERGIRSFDNVTRNLLDLGAVAHLKGATHLPVVVDPSHAAGRADLVLPLGLAAVAAGADGLLVEVNPRPETTHSDGAQALSPSAFVDLVRRVEALAQVCGRRVVRVAREAV</sequence>
<reference evidence="3 4" key="1">
    <citation type="submission" date="2019-02" db="EMBL/GenBank/DDBJ databases">
        <title>Deep-cultivation of Planctomycetes and their phenomic and genomic characterization uncovers novel biology.</title>
        <authorList>
            <person name="Wiegand S."/>
            <person name="Jogler M."/>
            <person name="Boedeker C."/>
            <person name="Pinto D."/>
            <person name="Vollmers J."/>
            <person name="Rivas-Marin E."/>
            <person name="Kohn T."/>
            <person name="Peeters S.H."/>
            <person name="Heuer A."/>
            <person name="Rast P."/>
            <person name="Oberbeckmann S."/>
            <person name="Bunk B."/>
            <person name="Jeske O."/>
            <person name="Meyerdierks A."/>
            <person name="Storesund J.E."/>
            <person name="Kallscheuer N."/>
            <person name="Luecker S."/>
            <person name="Lage O.M."/>
            <person name="Pohl T."/>
            <person name="Merkel B.J."/>
            <person name="Hornburger P."/>
            <person name="Mueller R.-W."/>
            <person name="Bruemmer F."/>
            <person name="Labrenz M."/>
            <person name="Spormann A.M."/>
            <person name="Op den Camp H."/>
            <person name="Overmann J."/>
            <person name="Amann R."/>
            <person name="Jetten M.S.M."/>
            <person name="Mascher T."/>
            <person name="Medema M.H."/>
            <person name="Devos D.P."/>
            <person name="Kaster A.-K."/>
            <person name="Ovreas L."/>
            <person name="Rohde M."/>
            <person name="Galperin M.Y."/>
            <person name="Jogler C."/>
        </authorList>
    </citation>
    <scope>NUCLEOTIDE SEQUENCE [LARGE SCALE GENOMIC DNA]</scope>
    <source>
        <strain evidence="3 4">Pla163</strain>
    </source>
</reference>
<dbReference type="RefSeq" id="WP_145191172.1">
    <property type="nucleotide sequence ID" value="NZ_CP036290.1"/>
</dbReference>
<dbReference type="EC" id="2.5.1.54" evidence="3"/>
<dbReference type="NCBIfam" id="NF009239">
    <property type="entry name" value="PRK12595.1"/>
    <property type="match status" value="1"/>
</dbReference>
<gene>
    <name evidence="3" type="primary">aroF_2</name>
    <name evidence="3" type="ORF">Pla163_34150</name>
</gene>
<keyword evidence="4" id="KW-1185">Reference proteome</keyword>
<name>A0A518D464_9BACT</name>
<dbReference type="NCBIfam" id="NF006421">
    <property type="entry name" value="PRK08673.1"/>
    <property type="match status" value="1"/>
</dbReference>
<evidence type="ECO:0000313" key="3">
    <source>
        <dbReference type="EMBL" id="QDU86264.1"/>
    </source>
</evidence>